<dbReference type="Pfam" id="PF00672">
    <property type="entry name" value="HAMP"/>
    <property type="match status" value="1"/>
</dbReference>
<dbReference type="AlphaFoldDB" id="A0A1H5R1M8"/>
<dbReference type="CDD" id="cd06225">
    <property type="entry name" value="HAMP"/>
    <property type="match status" value="1"/>
</dbReference>
<dbReference type="InterPro" id="IPR004358">
    <property type="entry name" value="Sig_transdc_His_kin-like_C"/>
</dbReference>
<dbReference type="EC" id="2.7.13.3" evidence="3"/>
<evidence type="ECO:0000256" key="4">
    <source>
        <dbReference type="ARBA" id="ARBA00022553"/>
    </source>
</evidence>
<keyword evidence="8 11" id="KW-1133">Transmembrane helix</keyword>
<accession>A0A1H5R1M8</accession>
<keyword evidence="7 14" id="KW-0418">Kinase</keyword>
<dbReference type="InterPro" id="IPR005467">
    <property type="entry name" value="His_kinase_dom"/>
</dbReference>
<sequence>MPILARLARAHLPGRTVRLRLTLLYGGLFLLSGFLLLAITYVLFQHAITGQFKSFVPAGGGQPPPGAAPLSRGELAILSRQAEELMRSQQASVLKQLLAQSGIALAITSVVSMVLGWLVAGRVLRRLRTITITARRISATDLHQRLALDGPTDELKELGDTIDGLLARLEAAFEAQRRFIANASHELRTPLARQRALGQLALSDPDATAASLRRAHERVLAAGVQQERLIEALLTLARGQAGIKVGRPVDLAEIAGSVAAAKRPDADVPIRTRLHPAVVPGHPPLLERLLVNLVDNALRYNTEDGWAEITTGRRDDAVVLTVTNTGPPVPPAAVERLFQPFERLDPRRAGRPDGLGLGLSIVAAIATAHQATITAVARPAGGLAIEVTFRLSDTCGTSSVD</sequence>
<evidence type="ECO:0000259" key="13">
    <source>
        <dbReference type="PROSITE" id="PS50885"/>
    </source>
</evidence>
<dbReference type="GO" id="GO:0005886">
    <property type="term" value="C:plasma membrane"/>
    <property type="evidence" value="ECO:0007669"/>
    <property type="project" value="UniProtKB-SubCell"/>
</dbReference>
<evidence type="ECO:0000256" key="7">
    <source>
        <dbReference type="ARBA" id="ARBA00022777"/>
    </source>
</evidence>
<dbReference type="PRINTS" id="PR00344">
    <property type="entry name" value="BCTRLSENSOR"/>
</dbReference>
<keyword evidence="6 11" id="KW-0812">Transmembrane</keyword>
<comment type="subcellular location">
    <subcellularLocation>
        <location evidence="2">Cell membrane</location>
    </subcellularLocation>
</comment>
<dbReference type="SMART" id="SM00388">
    <property type="entry name" value="HisKA"/>
    <property type="match status" value="1"/>
</dbReference>
<keyword evidence="9" id="KW-0902">Two-component regulatory system</keyword>
<evidence type="ECO:0000256" key="10">
    <source>
        <dbReference type="ARBA" id="ARBA00023136"/>
    </source>
</evidence>
<evidence type="ECO:0000256" key="11">
    <source>
        <dbReference type="SAM" id="Phobius"/>
    </source>
</evidence>
<feature type="transmembrane region" description="Helical" evidence="11">
    <location>
        <begin position="21"/>
        <end position="44"/>
    </location>
</feature>
<dbReference type="GO" id="GO:0000155">
    <property type="term" value="F:phosphorelay sensor kinase activity"/>
    <property type="evidence" value="ECO:0007669"/>
    <property type="project" value="InterPro"/>
</dbReference>
<dbReference type="InterPro" id="IPR036097">
    <property type="entry name" value="HisK_dim/P_sf"/>
</dbReference>
<proteinExistence type="predicted"/>
<feature type="domain" description="Histidine kinase" evidence="12">
    <location>
        <begin position="182"/>
        <end position="393"/>
    </location>
</feature>
<dbReference type="SMART" id="SM00387">
    <property type="entry name" value="HATPase_c"/>
    <property type="match status" value="1"/>
</dbReference>
<evidence type="ECO:0000256" key="3">
    <source>
        <dbReference type="ARBA" id="ARBA00012438"/>
    </source>
</evidence>
<keyword evidence="4" id="KW-0597">Phosphoprotein</keyword>
<dbReference type="CDD" id="cd00082">
    <property type="entry name" value="HisKA"/>
    <property type="match status" value="1"/>
</dbReference>
<dbReference type="Gene3D" id="6.10.340.10">
    <property type="match status" value="1"/>
</dbReference>
<keyword evidence="10 11" id="KW-0472">Membrane</keyword>
<dbReference type="SMART" id="SM00304">
    <property type="entry name" value="HAMP"/>
    <property type="match status" value="1"/>
</dbReference>
<evidence type="ECO:0000256" key="1">
    <source>
        <dbReference type="ARBA" id="ARBA00000085"/>
    </source>
</evidence>
<dbReference type="InterPro" id="IPR003661">
    <property type="entry name" value="HisK_dim/P_dom"/>
</dbReference>
<dbReference type="RefSeq" id="WP_208608327.1">
    <property type="nucleotide sequence ID" value="NZ_FNUJ01000006.1"/>
</dbReference>
<dbReference type="Pfam" id="PF02518">
    <property type="entry name" value="HATPase_c"/>
    <property type="match status" value="1"/>
</dbReference>
<dbReference type="PROSITE" id="PS50109">
    <property type="entry name" value="HIS_KIN"/>
    <property type="match status" value="1"/>
</dbReference>
<name>A0A1H5R1M8_9PSEU</name>
<dbReference type="InterPro" id="IPR036890">
    <property type="entry name" value="HATPase_C_sf"/>
</dbReference>
<reference evidence="15" key="1">
    <citation type="submission" date="2016-10" db="EMBL/GenBank/DDBJ databases">
        <authorList>
            <person name="Varghese N."/>
            <person name="Submissions S."/>
        </authorList>
    </citation>
    <scope>NUCLEOTIDE SEQUENCE [LARGE SCALE GENOMIC DNA]</scope>
    <source>
        <strain evidence="15">DSM 44654</strain>
    </source>
</reference>
<dbReference type="PANTHER" id="PTHR45436:SF5">
    <property type="entry name" value="SENSOR HISTIDINE KINASE TRCS"/>
    <property type="match status" value="1"/>
</dbReference>
<evidence type="ECO:0000256" key="2">
    <source>
        <dbReference type="ARBA" id="ARBA00004236"/>
    </source>
</evidence>
<dbReference type="Gene3D" id="3.30.565.10">
    <property type="entry name" value="Histidine kinase-like ATPase, C-terminal domain"/>
    <property type="match status" value="1"/>
</dbReference>
<dbReference type="STRING" id="218821.SAMN05421837_106166"/>
<keyword evidence="5" id="KW-0808">Transferase</keyword>
<evidence type="ECO:0000256" key="5">
    <source>
        <dbReference type="ARBA" id="ARBA00022679"/>
    </source>
</evidence>
<keyword evidence="15" id="KW-1185">Reference proteome</keyword>
<dbReference type="Pfam" id="PF00512">
    <property type="entry name" value="HisKA"/>
    <property type="match status" value="1"/>
</dbReference>
<feature type="transmembrane region" description="Helical" evidence="11">
    <location>
        <begin position="97"/>
        <end position="120"/>
    </location>
</feature>
<dbReference type="Gene3D" id="1.10.287.130">
    <property type="match status" value="1"/>
</dbReference>
<evidence type="ECO:0000256" key="8">
    <source>
        <dbReference type="ARBA" id="ARBA00022989"/>
    </source>
</evidence>
<organism evidence="14 15">
    <name type="scientific">Amycolatopsis pretoriensis</name>
    <dbReference type="NCBI Taxonomy" id="218821"/>
    <lineage>
        <taxon>Bacteria</taxon>
        <taxon>Bacillati</taxon>
        <taxon>Actinomycetota</taxon>
        <taxon>Actinomycetes</taxon>
        <taxon>Pseudonocardiales</taxon>
        <taxon>Pseudonocardiaceae</taxon>
        <taxon>Amycolatopsis</taxon>
    </lineage>
</organism>
<dbReference type="SUPFAM" id="SSF47384">
    <property type="entry name" value="Homodimeric domain of signal transducing histidine kinase"/>
    <property type="match status" value="1"/>
</dbReference>
<dbReference type="EMBL" id="FNUJ01000006">
    <property type="protein sequence ID" value="SEF32302.1"/>
    <property type="molecule type" value="Genomic_DNA"/>
</dbReference>
<dbReference type="InterPro" id="IPR003594">
    <property type="entry name" value="HATPase_dom"/>
</dbReference>
<feature type="domain" description="HAMP" evidence="13">
    <location>
        <begin position="121"/>
        <end position="174"/>
    </location>
</feature>
<evidence type="ECO:0000256" key="9">
    <source>
        <dbReference type="ARBA" id="ARBA00023012"/>
    </source>
</evidence>
<evidence type="ECO:0000259" key="12">
    <source>
        <dbReference type="PROSITE" id="PS50109"/>
    </source>
</evidence>
<dbReference type="InterPro" id="IPR003660">
    <property type="entry name" value="HAMP_dom"/>
</dbReference>
<comment type="catalytic activity">
    <reaction evidence="1">
        <text>ATP + protein L-histidine = ADP + protein N-phospho-L-histidine.</text>
        <dbReference type="EC" id="2.7.13.3"/>
    </reaction>
</comment>
<dbReference type="SUPFAM" id="SSF55874">
    <property type="entry name" value="ATPase domain of HSP90 chaperone/DNA topoisomerase II/histidine kinase"/>
    <property type="match status" value="1"/>
</dbReference>
<protein>
    <recommendedName>
        <fullName evidence="3">histidine kinase</fullName>
        <ecNumber evidence="3">2.7.13.3</ecNumber>
    </recommendedName>
</protein>
<evidence type="ECO:0000313" key="14">
    <source>
        <dbReference type="EMBL" id="SEF32302.1"/>
    </source>
</evidence>
<dbReference type="PANTHER" id="PTHR45436">
    <property type="entry name" value="SENSOR HISTIDINE KINASE YKOH"/>
    <property type="match status" value="1"/>
</dbReference>
<evidence type="ECO:0000313" key="15">
    <source>
        <dbReference type="Proteomes" id="UP000198878"/>
    </source>
</evidence>
<dbReference type="PROSITE" id="PS50885">
    <property type="entry name" value="HAMP"/>
    <property type="match status" value="1"/>
</dbReference>
<gene>
    <name evidence="14" type="ORF">SAMN05421837_106166</name>
</gene>
<dbReference type="InterPro" id="IPR050428">
    <property type="entry name" value="TCS_sensor_his_kinase"/>
</dbReference>
<evidence type="ECO:0000256" key="6">
    <source>
        <dbReference type="ARBA" id="ARBA00022692"/>
    </source>
</evidence>
<dbReference type="Proteomes" id="UP000198878">
    <property type="component" value="Unassembled WGS sequence"/>
</dbReference>